<reference evidence="9" key="1">
    <citation type="submission" date="2015-10" db="EMBL/GenBank/DDBJ databases">
        <title>Metagenome-Assembled Genomes uncover a global brackish microbiome.</title>
        <authorList>
            <person name="Hugerth L.W."/>
            <person name="Larsson J."/>
            <person name="Alneberg J."/>
            <person name="Lindh M.V."/>
            <person name="Legrand C."/>
            <person name="Pinhassi J."/>
            <person name="Andersson A."/>
        </authorList>
    </citation>
    <scope>NUCLEOTIDE SEQUENCE [LARGE SCALE GENOMIC DNA]</scope>
</reference>
<evidence type="ECO:0000256" key="5">
    <source>
        <dbReference type="ARBA" id="ARBA00023136"/>
    </source>
</evidence>
<dbReference type="InterPro" id="IPR051791">
    <property type="entry name" value="Pra-immunoreactive"/>
</dbReference>
<dbReference type="AlphaFoldDB" id="A0A0R2PTL2"/>
<evidence type="ECO:0000256" key="2">
    <source>
        <dbReference type="ARBA" id="ARBA00022475"/>
    </source>
</evidence>
<dbReference type="Proteomes" id="UP000050874">
    <property type="component" value="Unassembled WGS sequence"/>
</dbReference>
<name>A0A0R2PTL2_9GAMM</name>
<keyword evidence="3 6" id="KW-0812">Transmembrane</keyword>
<evidence type="ECO:0000256" key="4">
    <source>
        <dbReference type="ARBA" id="ARBA00022989"/>
    </source>
</evidence>
<dbReference type="Pfam" id="PF06271">
    <property type="entry name" value="RDD"/>
    <property type="match status" value="1"/>
</dbReference>
<feature type="transmembrane region" description="Helical" evidence="6">
    <location>
        <begin position="86"/>
        <end position="105"/>
    </location>
</feature>
<gene>
    <name evidence="8" type="ORF">ABR63_05925</name>
</gene>
<dbReference type="EMBL" id="LIAV01000015">
    <property type="protein sequence ID" value="KRO41236.1"/>
    <property type="molecule type" value="Genomic_DNA"/>
</dbReference>
<evidence type="ECO:0000256" key="6">
    <source>
        <dbReference type="SAM" id="Phobius"/>
    </source>
</evidence>
<evidence type="ECO:0000313" key="8">
    <source>
        <dbReference type="EMBL" id="KRO41236.1"/>
    </source>
</evidence>
<feature type="transmembrane region" description="Helical" evidence="6">
    <location>
        <begin position="7"/>
        <end position="24"/>
    </location>
</feature>
<evidence type="ECO:0000256" key="3">
    <source>
        <dbReference type="ARBA" id="ARBA00022692"/>
    </source>
</evidence>
<comment type="caution">
    <text evidence="8">The sequence shown here is derived from an EMBL/GenBank/DDBJ whole genome shotgun (WGS) entry which is preliminary data.</text>
</comment>
<dbReference type="InterPro" id="IPR010432">
    <property type="entry name" value="RDD"/>
</dbReference>
<comment type="subcellular location">
    <subcellularLocation>
        <location evidence="1">Cell membrane</location>
        <topology evidence="1">Multi-pass membrane protein</topology>
    </subcellularLocation>
</comment>
<keyword evidence="5 6" id="KW-0472">Membrane</keyword>
<dbReference type="GO" id="GO:0005886">
    <property type="term" value="C:plasma membrane"/>
    <property type="evidence" value="ECO:0007669"/>
    <property type="project" value="UniProtKB-SubCell"/>
</dbReference>
<feature type="domain" description="RDD" evidence="7">
    <location>
        <begin position="7"/>
        <end position="117"/>
    </location>
</feature>
<protein>
    <submittedName>
        <fullName evidence="8">Transporter</fullName>
    </submittedName>
</protein>
<keyword evidence="4 6" id="KW-1133">Transmembrane helix</keyword>
<evidence type="ECO:0000256" key="1">
    <source>
        <dbReference type="ARBA" id="ARBA00004651"/>
    </source>
</evidence>
<organism evidence="8 9">
    <name type="scientific">SAR86 cluster bacterium BACL1 MAG-120920-bin57</name>
    <dbReference type="NCBI Taxonomy" id="1655571"/>
    <lineage>
        <taxon>Bacteria</taxon>
        <taxon>Pseudomonadati</taxon>
        <taxon>Pseudomonadota</taxon>
        <taxon>Gammaproteobacteria</taxon>
        <taxon>SAR86 cluster</taxon>
    </lineage>
</organism>
<accession>A0A0R2PTL2</accession>
<keyword evidence="2" id="KW-1003">Cell membrane</keyword>
<proteinExistence type="predicted"/>
<evidence type="ECO:0000259" key="7">
    <source>
        <dbReference type="Pfam" id="PF06271"/>
    </source>
</evidence>
<evidence type="ECO:0000313" key="9">
    <source>
        <dbReference type="Proteomes" id="UP000050874"/>
    </source>
</evidence>
<dbReference type="PANTHER" id="PTHR36115">
    <property type="entry name" value="PROLINE-RICH ANTIGEN HOMOLOG-RELATED"/>
    <property type="match status" value="1"/>
</dbReference>
<sequence>MSATYDLFLLLGVWFAVGSIALFLNGGQVLHPAVGSMLAFISGWLFFAFFWMKGGQTLAMQVWRIKLISLNSDDERVTLLQTFLRYTVNCGIVALMGLPLFLIYVDPKNLALNDILSKTKLIKVGS</sequence>
<feature type="transmembrane region" description="Helical" evidence="6">
    <location>
        <begin position="30"/>
        <end position="51"/>
    </location>
</feature>
<dbReference type="PANTHER" id="PTHR36115:SF10">
    <property type="entry name" value="RDD DOMAIN-CONTAINING PROTEIN"/>
    <property type="match status" value="1"/>
</dbReference>